<organism evidence="1 2">
    <name type="scientific">Mangrovibacterium marinum</name>
    <dbReference type="NCBI Taxonomy" id="1639118"/>
    <lineage>
        <taxon>Bacteria</taxon>
        <taxon>Pseudomonadati</taxon>
        <taxon>Bacteroidota</taxon>
        <taxon>Bacteroidia</taxon>
        <taxon>Marinilabiliales</taxon>
        <taxon>Prolixibacteraceae</taxon>
        <taxon>Mangrovibacterium</taxon>
    </lineage>
</organism>
<comment type="caution">
    <text evidence="1">The sequence shown here is derived from an EMBL/GenBank/DDBJ whole genome shotgun (WGS) entry which is preliminary data.</text>
</comment>
<evidence type="ECO:0000313" key="1">
    <source>
        <dbReference type="EMBL" id="PTN09161.1"/>
    </source>
</evidence>
<dbReference type="PANTHER" id="PTHR35609">
    <property type="entry name" value="MACRO DOMAIN-CONTAINING PROTEIN"/>
    <property type="match status" value="1"/>
</dbReference>
<gene>
    <name evidence="1" type="ORF">C8N47_1051</name>
</gene>
<dbReference type="EMBL" id="QAAD01000005">
    <property type="protein sequence ID" value="PTN09161.1"/>
    <property type="molecule type" value="Genomic_DNA"/>
</dbReference>
<dbReference type="PANTHER" id="PTHR35609:SF1">
    <property type="entry name" value="MACRO DOMAIN-CONTAINING PROTEIN"/>
    <property type="match status" value="1"/>
</dbReference>
<evidence type="ECO:0000313" key="2">
    <source>
        <dbReference type="Proteomes" id="UP000243525"/>
    </source>
</evidence>
<protein>
    <submittedName>
        <fullName evidence="1">Uncharacterized protein</fullName>
    </submittedName>
</protein>
<dbReference type="Proteomes" id="UP000243525">
    <property type="component" value="Unassembled WGS sequence"/>
</dbReference>
<keyword evidence="2" id="KW-1185">Reference proteome</keyword>
<dbReference type="RefSeq" id="WP_211316060.1">
    <property type="nucleotide sequence ID" value="NZ_QAAD01000005.1"/>
</dbReference>
<accession>A0A2T5C305</accession>
<name>A0A2T5C305_9BACT</name>
<proteinExistence type="predicted"/>
<sequence>MMWFEDLMGFKEQNPDQVRRNIELVGDKLISKVNKQAYTIGLLTTPSLHELRLASTYPDEGGQTMQLSEVVGDVQKLHCLAQNQGAFFQAASQFNLLEMVGPDVTPEEGVERYAYDGTQGPACAISCGAGTIYRNYFVDVNGRKGQYVDNQIDCLKELGQYFENDKNRWWTMTNGYALATSEGLKFISRTIGSLSTDEYEQLKACLRIGVQADSQVTINSSSNFVTQAYCSALPVAYSSIDAALWEPFARLVLEASYEATLFAALENRNRTGNKRVYLTLLGGGVFGNKIEWILESLEKALSRFRNSSLEVMLVSYGSSNPSVGQFIDNFTS</sequence>
<dbReference type="AlphaFoldDB" id="A0A2T5C305"/>
<reference evidence="1 2" key="1">
    <citation type="submission" date="2018-04" db="EMBL/GenBank/DDBJ databases">
        <title>Genomic Encyclopedia of Archaeal and Bacterial Type Strains, Phase II (KMG-II): from individual species to whole genera.</title>
        <authorList>
            <person name="Goeker M."/>
        </authorList>
    </citation>
    <scope>NUCLEOTIDE SEQUENCE [LARGE SCALE GENOMIC DNA]</scope>
    <source>
        <strain evidence="1 2">DSM 28823</strain>
    </source>
</reference>